<organism evidence="1">
    <name type="scientific">marine metagenome</name>
    <dbReference type="NCBI Taxonomy" id="408172"/>
    <lineage>
        <taxon>unclassified sequences</taxon>
        <taxon>metagenomes</taxon>
        <taxon>ecological metagenomes</taxon>
    </lineage>
</organism>
<evidence type="ECO:0000313" key="1">
    <source>
        <dbReference type="EMBL" id="SVB77304.1"/>
    </source>
</evidence>
<name>A0A382GR58_9ZZZZ</name>
<dbReference type="EMBL" id="UINC01056821">
    <property type="protein sequence ID" value="SVB77304.1"/>
    <property type="molecule type" value="Genomic_DNA"/>
</dbReference>
<proteinExistence type="predicted"/>
<reference evidence="1" key="1">
    <citation type="submission" date="2018-05" db="EMBL/GenBank/DDBJ databases">
        <authorList>
            <person name="Lanie J.A."/>
            <person name="Ng W.-L."/>
            <person name="Kazmierczak K.M."/>
            <person name="Andrzejewski T.M."/>
            <person name="Davidsen T.M."/>
            <person name="Wayne K.J."/>
            <person name="Tettelin H."/>
            <person name="Glass J.I."/>
            <person name="Rusch D."/>
            <person name="Podicherti R."/>
            <person name="Tsui H.-C.T."/>
            <person name="Winkler M.E."/>
        </authorList>
    </citation>
    <scope>NUCLEOTIDE SEQUENCE</scope>
</reference>
<dbReference type="AlphaFoldDB" id="A0A382GR58"/>
<gene>
    <name evidence="1" type="ORF">METZ01_LOCUS230158</name>
</gene>
<protein>
    <submittedName>
        <fullName evidence="1">Uncharacterized protein</fullName>
    </submittedName>
</protein>
<accession>A0A382GR58</accession>
<sequence length="53" mass="5597">MHCDSSETGSAFYHYGSSQAQGSGDCNGGMGRTLIVALLCASFSQTRSNQLTY</sequence>